<reference evidence="1 2" key="1">
    <citation type="submission" date="2018-08" db="EMBL/GenBank/DDBJ databases">
        <title>Genomic Encyclopedia of Archaeal and Bacterial Type Strains, Phase II (KMG-II): from individual species to whole genera.</title>
        <authorList>
            <person name="Goeker M."/>
        </authorList>
    </citation>
    <scope>NUCLEOTIDE SEQUENCE [LARGE SCALE GENOMIC DNA]</scope>
    <source>
        <strain evidence="1 2">DSM 2261</strain>
    </source>
</reference>
<dbReference type="EMBL" id="QUMU01000001">
    <property type="protein sequence ID" value="REG37271.1"/>
    <property type="molecule type" value="Genomic_DNA"/>
</dbReference>
<dbReference type="RefSeq" id="WP_147332686.1">
    <property type="nucleotide sequence ID" value="NZ_CP011509.1"/>
</dbReference>
<dbReference type="Proteomes" id="UP000256345">
    <property type="component" value="Unassembled WGS sequence"/>
</dbReference>
<organism evidence="1 2">
    <name type="scientific">Archangium gephyra</name>
    <dbReference type="NCBI Taxonomy" id="48"/>
    <lineage>
        <taxon>Bacteria</taxon>
        <taxon>Pseudomonadati</taxon>
        <taxon>Myxococcota</taxon>
        <taxon>Myxococcia</taxon>
        <taxon>Myxococcales</taxon>
        <taxon>Cystobacterineae</taxon>
        <taxon>Archangiaceae</taxon>
        <taxon>Archangium</taxon>
    </lineage>
</organism>
<keyword evidence="2" id="KW-1185">Reference proteome</keyword>
<accession>A0ABX9KAR3</accession>
<protein>
    <recommendedName>
        <fullName evidence="3">Lipoprotein</fullName>
    </recommendedName>
</protein>
<sequence length="545" mass="60584">MKRRGVSPGRSSNRRAGQSYRVLGGVLSAVLVLGGCAGSENDGPGLAESEQALTCPASATDVNAARDLLLTDVSLVDHARARSWSGTANNDYTDGTFHFGRLLNDLRGRDGNQQNPEGGADVTFNPYELSEYVHRWLDEWETDDLTNCDPVPARPAVNTHIRGPWPKIAGQYDVYTTKDGRHVTRERLDMRNPPFRLMAVVFRNDLADLTPPRGDRAANDPQRDPPQAGELRIVYGLVDPATGAPKNLTVAFEYSLPAQTENDVTMWHKRWRNEVDGTTIGSTEWLNGVSRLVWEVTRNNGSRNATSSLYAGNPCLGCGQARPHDNNLHQLRTNDYKVLGATQEFREFRVPLKPTAGNAGGAPNHFYLNMTFRRKFQNTVKLANYFDAYCEHILAEHHKVPQDFPQKLGDTNDCAVLEPNSVQAGVASNDFSLWWNAPVTEYAACGNATKNEVRHRFSRNTCNGCHGVEMGFRTDTAANNFMIRPRAEGVASTLSPFISPGTWSVQDPKDPTLTRDFTELLSRRTKYRNVLCNGYTQPAYPAAWR</sequence>
<evidence type="ECO:0008006" key="3">
    <source>
        <dbReference type="Google" id="ProtNLM"/>
    </source>
</evidence>
<name>A0ABX9KAR3_9BACT</name>
<gene>
    <name evidence="1" type="ORF">ATI61_101251</name>
</gene>
<comment type="caution">
    <text evidence="1">The sequence shown here is derived from an EMBL/GenBank/DDBJ whole genome shotgun (WGS) entry which is preliminary data.</text>
</comment>
<evidence type="ECO:0000313" key="1">
    <source>
        <dbReference type="EMBL" id="REG37271.1"/>
    </source>
</evidence>
<evidence type="ECO:0000313" key="2">
    <source>
        <dbReference type="Proteomes" id="UP000256345"/>
    </source>
</evidence>
<proteinExistence type="predicted"/>